<protein>
    <submittedName>
        <fullName evidence="2">GCN5-related N-acetyltransferase</fullName>
    </submittedName>
</protein>
<evidence type="ECO:0000313" key="2">
    <source>
        <dbReference type="EMBL" id="ESR25955.1"/>
    </source>
</evidence>
<dbReference type="InterPro" id="IPR000182">
    <property type="entry name" value="GNAT_dom"/>
</dbReference>
<dbReference type="Proteomes" id="UP000017819">
    <property type="component" value="Unassembled WGS sequence"/>
</dbReference>
<dbReference type="AlphaFoldDB" id="V4RS55"/>
<comment type="caution">
    <text evidence="2">The sequence shown here is derived from an EMBL/GenBank/DDBJ whole genome shotgun (WGS) entry which is preliminary data.</text>
</comment>
<dbReference type="InterPro" id="IPR016181">
    <property type="entry name" value="Acyl_CoA_acyltransferase"/>
</dbReference>
<dbReference type="GO" id="GO:0016747">
    <property type="term" value="F:acyltransferase activity, transferring groups other than amino-acyl groups"/>
    <property type="evidence" value="ECO:0007669"/>
    <property type="project" value="InterPro"/>
</dbReference>
<keyword evidence="3" id="KW-1185">Reference proteome</keyword>
<dbReference type="PANTHER" id="PTHR43072:SF8">
    <property type="entry name" value="ACYLTRANSFERASE FABY-RELATED"/>
    <property type="match status" value="1"/>
</dbReference>
<sequence>MPIRETGASISASTFGHPVSAVSDHDFVVRPAARADLPAITAIYAQAVLHGTGSFEITPPDEAEMGRRVSSLLDGGFPYFVGERGGRVVGYAYAGPHHTRRAYRWSLDTSVYILPEAQGAGLGNALLAALIETAETQGFRQMIAVIGDAANAGSIALHRRHGFRHVGTYESVGRKHARWLSTVLMQRALGPGDDAPPPEED</sequence>
<accession>V4RS55</accession>
<dbReference type="EMBL" id="AWXZ01000017">
    <property type="protein sequence ID" value="ESR25955.1"/>
    <property type="molecule type" value="Genomic_DNA"/>
</dbReference>
<feature type="domain" description="N-acetyltransferase" evidence="1">
    <location>
        <begin position="27"/>
        <end position="190"/>
    </location>
</feature>
<reference evidence="2 3" key="1">
    <citation type="journal article" date="2014" name="Genome Announc.">
        <title>Draft Genome Sequence of Lutibaculum baratangense Strain AMV1T, Isolated from a Mud Volcano in Andamans, India.</title>
        <authorList>
            <person name="Singh A."/>
            <person name="Sreenivas A."/>
            <person name="Sathyanarayana Reddy G."/>
            <person name="Pinnaka A.K."/>
            <person name="Shivaji S."/>
        </authorList>
    </citation>
    <scope>NUCLEOTIDE SEQUENCE [LARGE SCALE GENOMIC DNA]</scope>
    <source>
        <strain evidence="2 3">AMV1</strain>
    </source>
</reference>
<dbReference type="eggNOG" id="COG1247">
    <property type="taxonomic scope" value="Bacteria"/>
</dbReference>
<dbReference type="CDD" id="cd04301">
    <property type="entry name" value="NAT_SF"/>
    <property type="match status" value="1"/>
</dbReference>
<dbReference type="PATRIC" id="fig|631454.5.peg.1275"/>
<evidence type="ECO:0000313" key="3">
    <source>
        <dbReference type="Proteomes" id="UP000017819"/>
    </source>
</evidence>
<keyword evidence="2" id="KW-0808">Transferase</keyword>
<dbReference type="STRING" id="631454.N177_1290"/>
<dbReference type="Pfam" id="PF00583">
    <property type="entry name" value="Acetyltransf_1"/>
    <property type="match status" value="1"/>
</dbReference>
<gene>
    <name evidence="2" type="ORF">N177_1290</name>
</gene>
<evidence type="ECO:0000259" key="1">
    <source>
        <dbReference type="PROSITE" id="PS51186"/>
    </source>
</evidence>
<dbReference type="SUPFAM" id="SSF55729">
    <property type="entry name" value="Acyl-CoA N-acyltransferases (Nat)"/>
    <property type="match status" value="1"/>
</dbReference>
<dbReference type="PANTHER" id="PTHR43072">
    <property type="entry name" value="N-ACETYLTRANSFERASE"/>
    <property type="match status" value="1"/>
</dbReference>
<name>V4RS55_9HYPH</name>
<dbReference type="PROSITE" id="PS51186">
    <property type="entry name" value="GNAT"/>
    <property type="match status" value="1"/>
</dbReference>
<dbReference type="Gene3D" id="3.40.630.30">
    <property type="match status" value="1"/>
</dbReference>
<organism evidence="2 3">
    <name type="scientific">Lutibaculum baratangense AMV1</name>
    <dbReference type="NCBI Taxonomy" id="631454"/>
    <lineage>
        <taxon>Bacteria</taxon>
        <taxon>Pseudomonadati</taxon>
        <taxon>Pseudomonadota</taxon>
        <taxon>Alphaproteobacteria</taxon>
        <taxon>Hyphomicrobiales</taxon>
        <taxon>Tepidamorphaceae</taxon>
        <taxon>Lutibaculum</taxon>
    </lineage>
</organism>
<proteinExistence type="predicted"/>